<keyword evidence="3" id="KW-1185">Reference proteome</keyword>
<proteinExistence type="predicted"/>
<dbReference type="VEuPathDB" id="VectorBase:AMIN008474"/>
<protein>
    <submittedName>
        <fullName evidence="2">Uncharacterized protein</fullName>
    </submittedName>
</protein>
<feature type="compositionally biased region" description="Polar residues" evidence="1">
    <location>
        <begin position="10"/>
        <end position="22"/>
    </location>
</feature>
<dbReference type="AlphaFoldDB" id="A0A182WDN7"/>
<evidence type="ECO:0000256" key="1">
    <source>
        <dbReference type="SAM" id="MobiDB-lite"/>
    </source>
</evidence>
<name>A0A182WDN7_9DIPT</name>
<feature type="region of interest" description="Disordered" evidence="1">
    <location>
        <begin position="1"/>
        <end position="22"/>
    </location>
</feature>
<accession>A0A182WDN7</accession>
<sequence length="73" mass="8534">MCLHFHEDTPQQSVPGASTTNTNSFAWKTAPYRLLLYECQLDYNDRLPIWPTRPQMSPSRHGVTQGWGTRRRE</sequence>
<dbReference type="EnsemblMetazoa" id="AMIN008474-RA">
    <property type="protein sequence ID" value="AMIN008474-PA"/>
    <property type="gene ID" value="AMIN008474"/>
</dbReference>
<dbReference type="Proteomes" id="UP000075920">
    <property type="component" value="Unassembled WGS sequence"/>
</dbReference>
<feature type="region of interest" description="Disordered" evidence="1">
    <location>
        <begin position="50"/>
        <end position="73"/>
    </location>
</feature>
<reference evidence="3" key="1">
    <citation type="submission" date="2013-03" db="EMBL/GenBank/DDBJ databases">
        <title>The Genome Sequence of Anopheles minimus MINIMUS1.</title>
        <authorList>
            <consortium name="The Broad Institute Genomics Platform"/>
            <person name="Neafsey D.E."/>
            <person name="Walton C."/>
            <person name="Walker B."/>
            <person name="Young S.K."/>
            <person name="Zeng Q."/>
            <person name="Gargeya S."/>
            <person name="Fitzgerald M."/>
            <person name="Haas B."/>
            <person name="Abouelleil A."/>
            <person name="Allen A.W."/>
            <person name="Alvarado L."/>
            <person name="Arachchi H.M."/>
            <person name="Berlin A.M."/>
            <person name="Chapman S.B."/>
            <person name="Gainer-Dewar J."/>
            <person name="Goldberg J."/>
            <person name="Griggs A."/>
            <person name="Gujja S."/>
            <person name="Hansen M."/>
            <person name="Howarth C."/>
            <person name="Imamovic A."/>
            <person name="Ireland A."/>
            <person name="Larimer J."/>
            <person name="McCowan C."/>
            <person name="Murphy C."/>
            <person name="Pearson M."/>
            <person name="Poon T.W."/>
            <person name="Priest M."/>
            <person name="Roberts A."/>
            <person name="Saif S."/>
            <person name="Shea T."/>
            <person name="Sisk P."/>
            <person name="Sykes S."/>
            <person name="Wortman J."/>
            <person name="Nusbaum C."/>
            <person name="Birren B."/>
        </authorList>
    </citation>
    <scope>NUCLEOTIDE SEQUENCE [LARGE SCALE GENOMIC DNA]</scope>
    <source>
        <strain evidence="3">MINIMUS1</strain>
    </source>
</reference>
<reference evidence="2" key="2">
    <citation type="submission" date="2020-05" db="UniProtKB">
        <authorList>
            <consortium name="EnsemblMetazoa"/>
        </authorList>
    </citation>
    <scope>IDENTIFICATION</scope>
    <source>
        <strain evidence="2">MINIMUS1</strain>
    </source>
</reference>
<organism evidence="2 3">
    <name type="scientific">Anopheles minimus</name>
    <dbReference type="NCBI Taxonomy" id="112268"/>
    <lineage>
        <taxon>Eukaryota</taxon>
        <taxon>Metazoa</taxon>
        <taxon>Ecdysozoa</taxon>
        <taxon>Arthropoda</taxon>
        <taxon>Hexapoda</taxon>
        <taxon>Insecta</taxon>
        <taxon>Pterygota</taxon>
        <taxon>Neoptera</taxon>
        <taxon>Endopterygota</taxon>
        <taxon>Diptera</taxon>
        <taxon>Nematocera</taxon>
        <taxon>Culicoidea</taxon>
        <taxon>Culicidae</taxon>
        <taxon>Anophelinae</taxon>
        <taxon>Anopheles</taxon>
    </lineage>
</organism>
<evidence type="ECO:0000313" key="2">
    <source>
        <dbReference type="EnsemblMetazoa" id="AMIN008474-PA"/>
    </source>
</evidence>
<evidence type="ECO:0000313" key="3">
    <source>
        <dbReference type="Proteomes" id="UP000075920"/>
    </source>
</evidence>